<accession>A0A9E8RV05</accession>
<sequence length="423" mass="49564">MEKRVQQYFDYVKEKFGLDRYRLERYSFDRKVNMFRETEYTLVMEWLPNHLENHKDLDMNPPGTAVIEMGIHDWKTKSVIFVQGKTYAKSGVSFPDSSKSAIIKWMEKETGLTYGNHFQLKEEEEGSYRFEACIHGIPTYPPGEMEIQFDQGGHLTYFSINGHFPKDEQMKKESFHLSLNDIQDQINEQLKLVQIPSTTNNQWNSVYAIEEMFIANDQKKTIPFMSFENEKPVVNVNCVMNWNTPLEGRIERKEIDSPKGITAEQAFSNEPSPDLAPITREEQDACIKAALQFFRQEYPEDQGEWILHHLYREDGYIIAVAKRKTDFVTLIHRKLVLFIDPDTFQVMNFIDNGELLQMYNTFQQSNAIHVSKNEALEKLQNHFQITPYYVYDVNQGRYVLCGKLDCQYGVNRATGEVIHLHEI</sequence>
<evidence type="ECO:0000313" key="2">
    <source>
        <dbReference type="Proteomes" id="UP001164718"/>
    </source>
</evidence>
<organism evidence="1 2">
    <name type="scientific">Fervidibacillus albus</name>
    <dbReference type="NCBI Taxonomy" id="2980026"/>
    <lineage>
        <taxon>Bacteria</taxon>
        <taxon>Bacillati</taxon>
        <taxon>Bacillota</taxon>
        <taxon>Bacilli</taxon>
        <taxon>Bacillales</taxon>
        <taxon>Bacillaceae</taxon>
        <taxon>Fervidibacillus</taxon>
    </lineage>
</organism>
<dbReference type="EMBL" id="CP106878">
    <property type="protein sequence ID" value="WAA08926.1"/>
    <property type="molecule type" value="Genomic_DNA"/>
</dbReference>
<keyword evidence="2" id="KW-1185">Reference proteome</keyword>
<name>A0A9E8RV05_9BACI</name>
<protein>
    <recommendedName>
        <fullName evidence="3">DUF4901 domain-containing protein</fullName>
    </recommendedName>
</protein>
<proteinExistence type="predicted"/>
<dbReference type="Proteomes" id="UP001164718">
    <property type="component" value="Chromosome"/>
</dbReference>
<gene>
    <name evidence="1" type="ORF">OE104_09945</name>
</gene>
<evidence type="ECO:0008006" key="3">
    <source>
        <dbReference type="Google" id="ProtNLM"/>
    </source>
</evidence>
<reference evidence="1" key="1">
    <citation type="submission" date="2022-09" db="EMBL/GenBank/DDBJ databases">
        <title>Complete Genomes of Fervidibacillus albus and Fervidibacillus halotolerans isolated from tidal flat sediments.</title>
        <authorList>
            <person name="Kwon K.K."/>
            <person name="Yang S.-H."/>
            <person name="Park M.J."/>
            <person name="Oh H.-M."/>
        </authorList>
    </citation>
    <scope>NUCLEOTIDE SEQUENCE</scope>
    <source>
        <strain evidence="1">MEBiC13591</strain>
    </source>
</reference>
<evidence type="ECO:0000313" key="1">
    <source>
        <dbReference type="EMBL" id="WAA08926.1"/>
    </source>
</evidence>
<dbReference type="KEGG" id="faf:OE104_09945"/>
<dbReference type="AlphaFoldDB" id="A0A9E8RV05"/>
<dbReference type="RefSeq" id="WP_275416711.1">
    <property type="nucleotide sequence ID" value="NZ_CP106878.1"/>
</dbReference>